<dbReference type="SMART" id="SM00419">
    <property type="entry name" value="HTH_CRP"/>
    <property type="match status" value="1"/>
</dbReference>
<dbReference type="GO" id="GO:0003677">
    <property type="term" value="F:DNA binding"/>
    <property type="evidence" value="ECO:0007669"/>
    <property type="project" value="UniProtKB-KW"/>
</dbReference>
<dbReference type="CDD" id="cd00038">
    <property type="entry name" value="CAP_ED"/>
    <property type="match status" value="1"/>
</dbReference>
<dbReference type="InterPro" id="IPR018490">
    <property type="entry name" value="cNMP-bd_dom_sf"/>
</dbReference>
<sequence length="255" mass="28115">MTTVSPPSRITTLVEKLSLRDQVAPDEVEALKDVLDPPREIRSGADIVKEHSHPLHSTLLISGFSARYSSLADGARQITELNVPGDFIDLHSLLMKQMDHGVVALTDCVVASAPHAKLIRLTERHPHLTRLLWLDTIIDAAIHRQWLVAMGRRSGLGHLAHLVCELYLRLQAVGQTTGKTSGKADGMRFDLPLTQATLGDALGLSTVHVSRLVTELRGEGVINWSGGQVEILDWRRLAEIAEFDATYLRLQNEPV</sequence>
<evidence type="ECO:0000313" key="6">
    <source>
        <dbReference type="Proteomes" id="UP000289220"/>
    </source>
</evidence>
<keyword evidence="6" id="KW-1185">Reference proteome</keyword>
<dbReference type="Proteomes" id="UP000289220">
    <property type="component" value="Unassembled WGS sequence"/>
</dbReference>
<reference evidence="5 6" key="1">
    <citation type="submission" date="2018-11" db="EMBL/GenBank/DDBJ databases">
        <authorList>
            <person name="Peiro R."/>
            <person name="Begona"/>
            <person name="Cbmso G."/>
            <person name="Lopez M."/>
            <person name="Gonzalez S."/>
            <person name="Sacristan E."/>
            <person name="Castillo E."/>
        </authorList>
    </citation>
    <scope>NUCLEOTIDE SEQUENCE [LARGE SCALE GENOMIC DNA]</scope>
    <source>
        <strain evidence="5">Brev_genome</strain>
    </source>
</reference>
<accession>A0A7Z8Y2G1</accession>
<dbReference type="GO" id="GO:0006355">
    <property type="term" value="P:regulation of DNA-templated transcription"/>
    <property type="evidence" value="ECO:0007669"/>
    <property type="project" value="InterPro"/>
</dbReference>
<dbReference type="Pfam" id="PF13545">
    <property type="entry name" value="HTH_Crp_2"/>
    <property type="match status" value="1"/>
</dbReference>
<dbReference type="RefSeq" id="WP_154725864.1">
    <property type="nucleotide sequence ID" value="NZ_UXHF01000019.1"/>
</dbReference>
<evidence type="ECO:0000256" key="2">
    <source>
        <dbReference type="ARBA" id="ARBA00023125"/>
    </source>
</evidence>
<keyword evidence="3" id="KW-0804">Transcription</keyword>
<dbReference type="SUPFAM" id="SSF46785">
    <property type="entry name" value="Winged helix' DNA-binding domain"/>
    <property type="match status" value="1"/>
</dbReference>
<proteinExistence type="predicted"/>
<comment type="caution">
    <text evidence="5">The sequence shown here is derived from an EMBL/GenBank/DDBJ whole genome shotgun (WGS) entry which is preliminary data.</text>
</comment>
<dbReference type="Gene3D" id="2.60.120.10">
    <property type="entry name" value="Jelly Rolls"/>
    <property type="match status" value="1"/>
</dbReference>
<dbReference type="Pfam" id="PF00027">
    <property type="entry name" value="cNMP_binding"/>
    <property type="match status" value="1"/>
</dbReference>
<evidence type="ECO:0000313" key="5">
    <source>
        <dbReference type="EMBL" id="VDC49480.1"/>
    </source>
</evidence>
<dbReference type="AlphaFoldDB" id="A0A7Z8Y2G1"/>
<dbReference type="InterPro" id="IPR036388">
    <property type="entry name" value="WH-like_DNA-bd_sf"/>
</dbReference>
<evidence type="ECO:0000259" key="4">
    <source>
        <dbReference type="PROSITE" id="PS51063"/>
    </source>
</evidence>
<gene>
    <name evidence="5" type="primary">fixK_2</name>
    <name evidence="5" type="ORF">BREV_BREV_01264</name>
</gene>
<keyword evidence="2" id="KW-0238">DNA-binding</keyword>
<dbReference type="InterPro" id="IPR000595">
    <property type="entry name" value="cNMP-bd_dom"/>
</dbReference>
<dbReference type="SUPFAM" id="SSF51206">
    <property type="entry name" value="cAMP-binding domain-like"/>
    <property type="match status" value="1"/>
</dbReference>
<evidence type="ECO:0000256" key="1">
    <source>
        <dbReference type="ARBA" id="ARBA00023015"/>
    </source>
</evidence>
<dbReference type="InterPro" id="IPR014710">
    <property type="entry name" value="RmlC-like_jellyroll"/>
</dbReference>
<keyword evidence="1" id="KW-0805">Transcription regulation</keyword>
<dbReference type="EMBL" id="UXHF01000019">
    <property type="protein sequence ID" value="VDC49480.1"/>
    <property type="molecule type" value="Genomic_DNA"/>
</dbReference>
<organism evidence="5 6">
    <name type="scientific">Brevundimonas mediterranea</name>
    <dbReference type="NCBI Taxonomy" id="74329"/>
    <lineage>
        <taxon>Bacteria</taxon>
        <taxon>Pseudomonadati</taxon>
        <taxon>Pseudomonadota</taxon>
        <taxon>Alphaproteobacteria</taxon>
        <taxon>Caulobacterales</taxon>
        <taxon>Caulobacteraceae</taxon>
        <taxon>Brevundimonas</taxon>
    </lineage>
</organism>
<dbReference type="InterPro" id="IPR036390">
    <property type="entry name" value="WH_DNA-bd_sf"/>
</dbReference>
<evidence type="ECO:0000256" key="3">
    <source>
        <dbReference type="ARBA" id="ARBA00023163"/>
    </source>
</evidence>
<feature type="domain" description="HTH crp-type" evidence="4">
    <location>
        <begin position="153"/>
        <end position="235"/>
    </location>
</feature>
<dbReference type="Gene3D" id="1.10.10.10">
    <property type="entry name" value="Winged helix-like DNA-binding domain superfamily/Winged helix DNA-binding domain"/>
    <property type="match status" value="1"/>
</dbReference>
<dbReference type="InterPro" id="IPR012318">
    <property type="entry name" value="HTH_CRP"/>
</dbReference>
<name>A0A7Z8Y2G1_9CAUL</name>
<dbReference type="PROSITE" id="PS51063">
    <property type="entry name" value="HTH_CRP_2"/>
    <property type="match status" value="1"/>
</dbReference>
<protein>
    <submittedName>
        <fullName evidence="5">Nitrogen fixation regulation protein FixK</fullName>
    </submittedName>
</protein>